<name>A0A2M6WS26_9BACT</name>
<organism evidence="2 3">
    <name type="scientific">Candidatus Falkowbacteria bacterium CG10_big_fil_rev_8_21_14_0_10_38_22</name>
    <dbReference type="NCBI Taxonomy" id="1974564"/>
    <lineage>
        <taxon>Bacteria</taxon>
        <taxon>Candidatus Falkowiibacteriota</taxon>
    </lineage>
</organism>
<dbReference type="Gene3D" id="3.30.70.60">
    <property type="match status" value="1"/>
</dbReference>
<protein>
    <recommendedName>
        <fullName evidence="4">Type 4a pilus biogenesis protein PilO</fullName>
    </recommendedName>
</protein>
<dbReference type="InterPro" id="IPR014717">
    <property type="entry name" value="Transl_elong_EF1B/ribsomal_bS6"/>
</dbReference>
<dbReference type="GO" id="GO:0043107">
    <property type="term" value="P:type IV pilus-dependent motility"/>
    <property type="evidence" value="ECO:0007669"/>
    <property type="project" value="InterPro"/>
</dbReference>
<feature type="transmembrane region" description="Helical" evidence="1">
    <location>
        <begin position="14"/>
        <end position="34"/>
    </location>
</feature>
<dbReference type="Proteomes" id="UP000228964">
    <property type="component" value="Unassembled WGS sequence"/>
</dbReference>
<comment type="caution">
    <text evidence="2">The sequence shown here is derived from an EMBL/GenBank/DDBJ whole genome shotgun (WGS) entry which is preliminary data.</text>
</comment>
<proteinExistence type="predicted"/>
<gene>
    <name evidence="2" type="ORF">COT96_00900</name>
</gene>
<sequence>MLINILKIDLRKKIIASVLIFLAVILSLIFFIVIPTVKEIKRMGHEIEAQRIDLETKFLKGQNLKQLTKNLNEIEPNLIKLDQVFINQNKELKFITTLEQIANANKVGQKINLGDSQPLENQIYKKVPVQLFTQGNFINQLNYLLELESLNYYLNIKSLELSPAGVIAAEADKEALPVNLKMLISADTYWK</sequence>
<dbReference type="AlphaFoldDB" id="A0A2M6WS26"/>
<evidence type="ECO:0008006" key="4">
    <source>
        <dbReference type="Google" id="ProtNLM"/>
    </source>
</evidence>
<dbReference type="GO" id="GO:0043683">
    <property type="term" value="P:type IV pilus assembly"/>
    <property type="evidence" value="ECO:0007669"/>
    <property type="project" value="InterPro"/>
</dbReference>
<dbReference type="Pfam" id="PF04350">
    <property type="entry name" value="PilO"/>
    <property type="match status" value="1"/>
</dbReference>
<keyword evidence="1" id="KW-1133">Transmembrane helix</keyword>
<evidence type="ECO:0000256" key="1">
    <source>
        <dbReference type="SAM" id="Phobius"/>
    </source>
</evidence>
<keyword evidence="1" id="KW-0812">Transmembrane</keyword>
<keyword evidence="1" id="KW-0472">Membrane</keyword>
<evidence type="ECO:0000313" key="2">
    <source>
        <dbReference type="EMBL" id="PIT95506.1"/>
    </source>
</evidence>
<dbReference type="InterPro" id="IPR007445">
    <property type="entry name" value="PilO"/>
</dbReference>
<dbReference type="EMBL" id="PFAO01000020">
    <property type="protein sequence ID" value="PIT95506.1"/>
    <property type="molecule type" value="Genomic_DNA"/>
</dbReference>
<evidence type="ECO:0000313" key="3">
    <source>
        <dbReference type="Proteomes" id="UP000228964"/>
    </source>
</evidence>
<reference evidence="3" key="1">
    <citation type="submission" date="2017-09" db="EMBL/GenBank/DDBJ databases">
        <title>Depth-based differentiation of microbial function through sediment-hosted aquifers and enrichment of novel symbionts in the deep terrestrial subsurface.</title>
        <authorList>
            <person name="Probst A.J."/>
            <person name="Ladd B."/>
            <person name="Jarett J.K."/>
            <person name="Geller-Mcgrath D.E."/>
            <person name="Sieber C.M.K."/>
            <person name="Emerson J.B."/>
            <person name="Anantharaman K."/>
            <person name="Thomas B.C."/>
            <person name="Malmstrom R."/>
            <person name="Stieglmeier M."/>
            <person name="Klingl A."/>
            <person name="Woyke T."/>
            <person name="Ryan C.M."/>
            <person name="Banfield J.F."/>
        </authorList>
    </citation>
    <scope>NUCLEOTIDE SEQUENCE [LARGE SCALE GENOMIC DNA]</scope>
</reference>
<accession>A0A2M6WS26</accession>